<protein>
    <submittedName>
        <fullName evidence="1">Uncharacterized protein</fullName>
    </submittedName>
</protein>
<dbReference type="Proteomes" id="UP000724874">
    <property type="component" value="Unassembled WGS sequence"/>
</dbReference>
<dbReference type="OrthoDB" id="2790258at2759"/>
<dbReference type="InterPro" id="IPR012337">
    <property type="entry name" value="RNaseH-like_sf"/>
</dbReference>
<reference evidence="1" key="1">
    <citation type="submission" date="2020-11" db="EMBL/GenBank/DDBJ databases">
        <authorList>
            <consortium name="DOE Joint Genome Institute"/>
            <person name="Ahrendt S."/>
            <person name="Riley R."/>
            <person name="Andreopoulos W."/>
            <person name="LaButti K."/>
            <person name="Pangilinan J."/>
            <person name="Ruiz-duenas F.J."/>
            <person name="Barrasa J.M."/>
            <person name="Sanchez-Garcia M."/>
            <person name="Camarero S."/>
            <person name="Miyauchi S."/>
            <person name="Serrano A."/>
            <person name="Linde D."/>
            <person name="Babiker R."/>
            <person name="Drula E."/>
            <person name="Ayuso-Fernandez I."/>
            <person name="Pacheco R."/>
            <person name="Padilla G."/>
            <person name="Ferreira P."/>
            <person name="Barriuso J."/>
            <person name="Kellner H."/>
            <person name="Castanera R."/>
            <person name="Alfaro M."/>
            <person name="Ramirez L."/>
            <person name="Pisabarro A.G."/>
            <person name="Kuo A."/>
            <person name="Tritt A."/>
            <person name="Lipzen A."/>
            <person name="He G."/>
            <person name="Yan M."/>
            <person name="Ng V."/>
            <person name="Cullen D."/>
            <person name="Martin F."/>
            <person name="Rosso M.-N."/>
            <person name="Henrissat B."/>
            <person name="Hibbett D."/>
            <person name="Martinez A.T."/>
            <person name="Grigoriev I.V."/>
        </authorList>
    </citation>
    <scope>NUCLEOTIDE SEQUENCE</scope>
    <source>
        <strain evidence="1">AH 44721</strain>
    </source>
</reference>
<dbReference type="SUPFAM" id="SSF53098">
    <property type="entry name" value="Ribonuclease H-like"/>
    <property type="match status" value="1"/>
</dbReference>
<gene>
    <name evidence="1" type="ORF">CPB84DRAFT_1678641</name>
</gene>
<proteinExistence type="predicted"/>
<comment type="caution">
    <text evidence="1">The sequence shown here is derived from an EMBL/GenBank/DDBJ whole genome shotgun (WGS) entry which is preliminary data.</text>
</comment>
<keyword evidence="2" id="KW-1185">Reference proteome</keyword>
<accession>A0A9P5TQ02</accession>
<evidence type="ECO:0000313" key="2">
    <source>
        <dbReference type="Proteomes" id="UP000724874"/>
    </source>
</evidence>
<name>A0A9P5TQ02_GYMJU</name>
<evidence type="ECO:0000313" key="1">
    <source>
        <dbReference type="EMBL" id="KAF8902744.1"/>
    </source>
</evidence>
<sequence length="269" mass="30692">IGQIIMDNAGNCNTAMEKIQRCCAADDICFDADGNHCRTNYLVQYEDALCADPVGKTCSTVRALRSSGQQRSELREIIMDGNKAGCWIPSIRPVQLLRDVDTRWSSLFGMVGRAIELYPVSFCIIMKTCLFTLFFIRHLILHLFTEDEFQVVHDIHSILEMLHSTQELLSAEKTPTLSMALPAFEMLVISWLNIQKIIPELGHYIGVSIAKIQEYTRKGRQSCIYALAMILNPSQKMNWINEHWSQKEASDAKVWMLQAVRYCFTSFIV</sequence>
<feature type="non-terminal residue" evidence="1">
    <location>
        <position position="269"/>
    </location>
</feature>
<dbReference type="AlphaFoldDB" id="A0A9P5TQ02"/>
<organism evidence="1 2">
    <name type="scientific">Gymnopilus junonius</name>
    <name type="common">Spectacular rustgill mushroom</name>
    <name type="synonym">Gymnopilus spectabilis subsp. junonius</name>
    <dbReference type="NCBI Taxonomy" id="109634"/>
    <lineage>
        <taxon>Eukaryota</taxon>
        <taxon>Fungi</taxon>
        <taxon>Dikarya</taxon>
        <taxon>Basidiomycota</taxon>
        <taxon>Agaricomycotina</taxon>
        <taxon>Agaricomycetes</taxon>
        <taxon>Agaricomycetidae</taxon>
        <taxon>Agaricales</taxon>
        <taxon>Agaricineae</taxon>
        <taxon>Hymenogastraceae</taxon>
        <taxon>Gymnopilus</taxon>
    </lineage>
</organism>
<dbReference type="EMBL" id="JADNYJ010000034">
    <property type="protein sequence ID" value="KAF8902744.1"/>
    <property type="molecule type" value="Genomic_DNA"/>
</dbReference>